<evidence type="ECO:0000313" key="7">
    <source>
        <dbReference type="EMBL" id="MBU2709544.1"/>
    </source>
</evidence>
<reference evidence="7 8" key="1">
    <citation type="submission" date="2021-04" db="EMBL/GenBank/DDBJ databases">
        <authorList>
            <person name="Pira H."/>
            <person name="Risdian C."/>
            <person name="Wink J."/>
        </authorList>
    </citation>
    <scope>NUCLEOTIDE SEQUENCE [LARGE SCALE GENOMIC DNA]</scope>
    <source>
        <strain evidence="7 8">WH53</strain>
    </source>
</reference>
<evidence type="ECO:0000313" key="8">
    <source>
        <dbReference type="Proteomes" id="UP000690515"/>
    </source>
</evidence>
<dbReference type="SUPFAM" id="SSF56796">
    <property type="entry name" value="Dehydroquinate synthase-like"/>
    <property type="match status" value="1"/>
</dbReference>
<evidence type="ECO:0000256" key="3">
    <source>
        <dbReference type="ARBA" id="ARBA00023002"/>
    </source>
</evidence>
<comment type="cofactor">
    <cofactor evidence="1">
        <name>Fe cation</name>
        <dbReference type="ChEBI" id="CHEBI:24875"/>
    </cofactor>
</comment>
<evidence type="ECO:0000259" key="5">
    <source>
        <dbReference type="Pfam" id="PF00465"/>
    </source>
</evidence>
<name>A0ABS5Z6B9_9GAMM</name>
<keyword evidence="8" id="KW-1185">Reference proteome</keyword>
<dbReference type="CDD" id="cd14861">
    <property type="entry name" value="Fe-ADH-like"/>
    <property type="match status" value="1"/>
</dbReference>
<evidence type="ECO:0000256" key="1">
    <source>
        <dbReference type="ARBA" id="ARBA00001962"/>
    </source>
</evidence>
<dbReference type="PROSITE" id="PS00913">
    <property type="entry name" value="ADH_IRON_1"/>
    <property type="match status" value="1"/>
</dbReference>
<dbReference type="InterPro" id="IPR056798">
    <property type="entry name" value="ADH_Fe_C"/>
</dbReference>
<dbReference type="RefSeq" id="WP_215817710.1">
    <property type="nucleotide sequence ID" value="NZ_JAGSOY010000001.1"/>
</dbReference>
<dbReference type="InterPro" id="IPR018211">
    <property type="entry name" value="ADH_Fe_CS"/>
</dbReference>
<keyword evidence="4" id="KW-0520">NAD</keyword>
<accession>A0ABS5Z6B9</accession>
<dbReference type="Pfam" id="PF00465">
    <property type="entry name" value="Fe-ADH"/>
    <property type="match status" value="1"/>
</dbReference>
<organism evidence="7 8">
    <name type="scientific">Zooshikella harenae</name>
    <dbReference type="NCBI Taxonomy" id="2827238"/>
    <lineage>
        <taxon>Bacteria</taxon>
        <taxon>Pseudomonadati</taxon>
        <taxon>Pseudomonadota</taxon>
        <taxon>Gammaproteobacteria</taxon>
        <taxon>Oceanospirillales</taxon>
        <taxon>Zooshikellaceae</taxon>
        <taxon>Zooshikella</taxon>
    </lineage>
</organism>
<protein>
    <submittedName>
        <fullName evidence="7">Iron-containing alcohol dehydrogenase</fullName>
    </submittedName>
</protein>
<dbReference type="InterPro" id="IPR039697">
    <property type="entry name" value="Alcohol_dehydrogenase_Fe"/>
</dbReference>
<evidence type="ECO:0000259" key="6">
    <source>
        <dbReference type="Pfam" id="PF25137"/>
    </source>
</evidence>
<dbReference type="Gene3D" id="1.20.1090.10">
    <property type="entry name" value="Dehydroquinate synthase-like - alpha domain"/>
    <property type="match status" value="1"/>
</dbReference>
<evidence type="ECO:0000256" key="2">
    <source>
        <dbReference type="ARBA" id="ARBA00007358"/>
    </source>
</evidence>
<feature type="domain" description="Alcohol dehydrogenase iron-type/glycerol dehydrogenase GldA" evidence="5">
    <location>
        <begin position="13"/>
        <end position="190"/>
    </location>
</feature>
<comment type="caution">
    <text evidence="7">The sequence shown here is derived from an EMBL/GenBank/DDBJ whole genome shotgun (WGS) entry which is preliminary data.</text>
</comment>
<dbReference type="EMBL" id="JAGSOY010000001">
    <property type="protein sequence ID" value="MBU2709544.1"/>
    <property type="molecule type" value="Genomic_DNA"/>
</dbReference>
<evidence type="ECO:0000256" key="4">
    <source>
        <dbReference type="ARBA" id="ARBA00023027"/>
    </source>
</evidence>
<dbReference type="InterPro" id="IPR001670">
    <property type="entry name" value="ADH_Fe/GldA"/>
</dbReference>
<dbReference type="PANTHER" id="PTHR11496:SF102">
    <property type="entry name" value="ALCOHOL DEHYDROGENASE 4"/>
    <property type="match status" value="1"/>
</dbReference>
<keyword evidence="3" id="KW-0560">Oxidoreductase</keyword>
<comment type="similarity">
    <text evidence="2">Belongs to the iron-containing alcohol dehydrogenase family.</text>
</comment>
<proteinExistence type="inferred from homology"/>
<gene>
    <name evidence="7" type="ORF">KCG35_00570</name>
</gene>
<sequence>MATETSINTWNYPTTIIAGPGSRQHLLSCIDQLCIENPLWVVDAQLRSMAEIQSLIEQLSSIKHMSSGLSIFDQFLGNPSEVHVAAGIKQFRAGRRDAVIAIGGGSALDIAKAIALMAHQENLSLWQLEDVGDNWTLADASKIHPIIAIPTTAGTGSEVGRAAVITNNEAKKKVIIFHPMLLPKRVILDPELLVHLPSKITAATGMDALAHNLEALCTPGYHPMAKGIALEGIRLIHENLFLSYQQPNNLVARMNMLSASMMGATAFQAGLGAMHALAHPLGAYYNIHHGLLNAILMPYVLHTNAICCETLFQRLTAYLQLTSKQPNQSASTVLIDWVLRLRESLEIPHTLGEVGVDEDCLPFVGKAANVDPSAATNPQLLSVEDYQLLCSNALKGIL</sequence>
<dbReference type="Pfam" id="PF25137">
    <property type="entry name" value="ADH_Fe_C"/>
    <property type="match status" value="1"/>
</dbReference>
<dbReference type="PANTHER" id="PTHR11496">
    <property type="entry name" value="ALCOHOL DEHYDROGENASE"/>
    <property type="match status" value="1"/>
</dbReference>
<feature type="domain" description="Fe-containing alcohol dehydrogenase-like C-terminal" evidence="6">
    <location>
        <begin position="201"/>
        <end position="391"/>
    </location>
</feature>
<dbReference type="Proteomes" id="UP000690515">
    <property type="component" value="Unassembled WGS sequence"/>
</dbReference>
<dbReference type="Gene3D" id="3.40.50.1970">
    <property type="match status" value="1"/>
</dbReference>